<dbReference type="PANTHER" id="PTHR45953">
    <property type="entry name" value="IDURONATE 2-SULFATASE"/>
    <property type="match status" value="1"/>
</dbReference>
<keyword evidence="5" id="KW-0614">Plasmid</keyword>
<evidence type="ECO:0000256" key="1">
    <source>
        <dbReference type="ARBA" id="ARBA00008779"/>
    </source>
</evidence>
<dbReference type="PROSITE" id="PS00149">
    <property type="entry name" value="SULFATASE_2"/>
    <property type="match status" value="1"/>
</dbReference>
<evidence type="ECO:0000313" key="5">
    <source>
        <dbReference type="EMBL" id="BDP44315.1"/>
    </source>
</evidence>
<reference evidence="5" key="1">
    <citation type="submission" date="2022-07" db="EMBL/GenBank/DDBJ databases">
        <title>Complete Genome Sequence of the Radioresistant Bacterium Deinococcus aetherius ST0316, Isolated from the Air Dust collected in Lower Stratosphere above Japan.</title>
        <authorList>
            <person name="Satoh K."/>
            <person name="Hagiwara K."/>
            <person name="Katsumata K."/>
            <person name="Kubo A."/>
            <person name="Yokobori S."/>
            <person name="Yamagishi A."/>
            <person name="Oono Y."/>
            <person name="Narumi I."/>
        </authorList>
    </citation>
    <scope>NUCLEOTIDE SEQUENCE</scope>
    <source>
        <strain evidence="5">ST0316</strain>
        <plasmid evidence="5">pDAETH-2</plasmid>
    </source>
</reference>
<dbReference type="InterPro" id="IPR017850">
    <property type="entry name" value="Alkaline_phosphatase_core_sf"/>
</dbReference>
<protein>
    <submittedName>
        <fullName evidence="5">Arylsulfatase</fullName>
    </submittedName>
</protein>
<proteinExistence type="inferred from homology"/>
<dbReference type="RefSeq" id="WP_264778165.1">
    <property type="nucleotide sequence ID" value="NZ_AP026562.1"/>
</dbReference>
<gene>
    <name evidence="5" type="ORF">DAETH_42840</name>
</gene>
<keyword evidence="3" id="KW-0378">Hydrolase</keyword>
<dbReference type="InterPro" id="IPR024607">
    <property type="entry name" value="Sulfatase_CS"/>
</dbReference>
<evidence type="ECO:0000256" key="3">
    <source>
        <dbReference type="ARBA" id="ARBA00022801"/>
    </source>
</evidence>
<evidence type="ECO:0000313" key="6">
    <source>
        <dbReference type="Proteomes" id="UP001064971"/>
    </source>
</evidence>
<dbReference type="Proteomes" id="UP001064971">
    <property type="component" value="Plasmid pDAETH-2"/>
</dbReference>
<dbReference type="PANTHER" id="PTHR45953:SF1">
    <property type="entry name" value="IDURONATE 2-SULFATASE"/>
    <property type="match status" value="1"/>
</dbReference>
<sequence>MSGGTPLKRPNILILMADQMRHDMIGAHGHPVLQTPHLDRLVREGVSLRKAYTESPVCVPARAVFLTGQLPHRNGVFDNYTPLRPGVPTFPRLLADAGYFTQAIGKMHFEPVREGHGFRRLWLSEEIPGSVEEDEFLQDLFAAGFGHVEEPHGLRHELYYVPQPSQLPEHLHTTAWTGRKTVEFLRERAGSDEPFVCFTSFIKPHPPFDPPAPWSRLYSPLDMPDPVQHERERAWDTIFIKRQHRFKWTRPDFDLQHVRTIRAYYAACVSFIDAWVGEILRTLDELGLAEDTLVVFMADHGEYLGDHGAYGKRGFHDAAARIPLVVRWPGQLPAGTETHALVGLADLPPTLLSAAGVDSAPLSPDGVNLLPLLHGEVGRVREVLTGQFQHGPLGLYLSMNERHKYIYSAADDLEILLNHSSTLSETENLAGRPEFAQVGRDLKEHVLSRLARDGHEAAVMGGDWRRYPRTLARGNEDDRDPEGRGWQFALWPETLRERQNA</sequence>
<comment type="similarity">
    <text evidence="1">Belongs to the sulfatase family.</text>
</comment>
<evidence type="ECO:0000259" key="4">
    <source>
        <dbReference type="Pfam" id="PF00884"/>
    </source>
</evidence>
<keyword evidence="2" id="KW-0479">Metal-binding</keyword>
<evidence type="ECO:0000256" key="2">
    <source>
        <dbReference type="ARBA" id="ARBA00022723"/>
    </source>
</evidence>
<dbReference type="Gene3D" id="3.40.720.10">
    <property type="entry name" value="Alkaline Phosphatase, subunit A"/>
    <property type="match status" value="1"/>
</dbReference>
<geneLocation type="plasmid" evidence="5 6">
    <name>pDAETH-2</name>
</geneLocation>
<dbReference type="InterPro" id="IPR000917">
    <property type="entry name" value="Sulfatase_N"/>
</dbReference>
<name>A0ABM8AKH1_9DEIO</name>
<keyword evidence="6" id="KW-1185">Reference proteome</keyword>
<dbReference type="SUPFAM" id="SSF53649">
    <property type="entry name" value="Alkaline phosphatase-like"/>
    <property type="match status" value="1"/>
</dbReference>
<dbReference type="EMBL" id="AP026562">
    <property type="protein sequence ID" value="BDP44315.1"/>
    <property type="molecule type" value="Genomic_DNA"/>
</dbReference>
<accession>A0ABM8AKH1</accession>
<feature type="domain" description="Sulfatase N-terminal" evidence="4">
    <location>
        <begin position="10"/>
        <end position="357"/>
    </location>
</feature>
<dbReference type="Pfam" id="PF00884">
    <property type="entry name" value="Sulfatase"/>
    <property type="match status" value="1"/>
</dbReference>
<organism evidence="5 6">
    <name type="scientific">Deinococcus aetherius</name>
    <dbReference type="NCBI Taxonomy" id="200252"/>
    <lineage>
        <taxon>Bacteria</taxon>
        <taxon>Thermotogati</taxon>
        <taxon>Deinococcota</taxon>
        <taxon>Deinococci</taxon>
        <taxon>Deinococcales</taxon>
        <taxon>Deinococcaceae</taxon>
        <taxon>Deinococcus</taxon>
    </lineage>
</organism>